<dbReference type="GO" id="GO:0005980">
    <property type="term" value="P:glycogen catabolic process"/>
    <property type="evidence" value="ECO:0007669"/>
    <property type="project" value="InterPro"/>
</dbReference>
<reference evidence="6" key="1">
    <citation type="submission" date="2015-05" db="EMBL/GenBank/DDBJ databases">
        <title>Permanent draft genome of Rhodopirellula islandicus K833.</title>
        <authorList>
            <person name="Kizina J."/>
            <person name="Richter M."/>
            <person name="Glockner F.O."/>
            <person name="Harder J."/>
        </authorList>
    </citation>
    <scope>NUCLEOTIDE SEQUENCE [LARGE SCALE GENOMIC DNA]</scope>
    <source>
        <strain evidence="6">K833</strain>
    </source>
</reference>
<dbReference type="AlphaFoldDB" id="A0A0J1ER29"/>
<dbReference type="InterPro" id="IPR011837">
    <property type="entry name" value="Glycogen_debranch_GlgX"/>
</dbReference>
<evidence type="ECO:0000256" key="4">
    <source>
        <dbReference type="SAM" id="MobiDB-lite"/>
    </source>
</evidence>
<protein>
    <submittedName>
        <fullName evidence="6">Glycogen debranching enzyme</fullName>
    </submittedName>
</protein>
<dbReference type="PANTHER" id="PTHR43002">
    <property type="entry name" value="GLYCOGEN DEBRANCHING ENZYME"/>
    <property type="match status" value="1"/>
</dbReference>
<dbReference type="InterPro" id="IPR004193">
    <property type="entry name" value="Glyco_hydro_13_N"/>
</dbReference>
<evidence type="ECO:0000313" key="6">
    <source>
        <dbReference type="EMBL" id="KLU07929.1"/>
    </source>
</evidence>
<sequence>MIRGGGFRLPMRDRVLGLSGQLEQCLTGSSRVCPATFRRAHDGLEGPRQPNQASDSRSDLYMLMRQPCPDLQFAYSPPFGATLTEKGVQFSVFSRSATEMRLLLYNKVTDREPAQVIDFDRETDRWGDVWSLHVPGLEAGQLYHFQASGPWEPENGHRFDSTARLIDPYAQALAGTYQKQTDGVVRPPKCVVVDGTFDWEGDRHVRRDVSESIIYEMHVRGFTKSKTAKVKAPGSYLGVIEKIPYLKSLGVTSVELMPVHEFPIRDPQGKKISRPNYWGYDPMAFFAPHRGYAHDSAPGAQVNEFKQMVKALHSAGIEVILDVVFNHTCEGNEQGPTLSFKGLENQVYYILSEGQHYCNYSGCGNTINGNHPVVREMIFHCLRHWVHNYHIDGFRFDLASILSRDRNGNLIPNPPMVELIAEDPMLADTKIIAEAWDAAGAYQVGSFGNHRWAEWNGRYRDDVRGFWRGDAGTLGPMATRLAGSSDLYQHAGRPPSCSVNLVTTHDGFTMNDLVSYKDKHNEANGENNNDGDNHNISDNYGVEGPTRKKAIATIRSQQVRNMLATLLTSQGVPMIVSGDEARRTQKGNNNAYCQDTDISWFDWRLVEKNADLVRFVSALIEFRKNQPTIRRREYLTGQPVDGRKVPDVSWYGPSGDPLNWDQGELAMAAYIAAPSRIDDPEGLGRDVILMFNSTGDHRDFHFPAIARGTQWNLFVDTAAPSPDDVYPNVDGPMPPNNRIVEVGRHSMRIYVCNAEPK</sequence>
<dbReference type="Pfam" id="PF02922">
    <property type="entry name" value="CBM_48"/>
    <property type="match status" value="1"/>
</dbReference>
<dbReference type="SUPFAM" id="SSF81296">
    <property type="entry name" value="E set domains"/>
    <property type="match status" value="1"/>
</dbReference>
<comment type="similarity">
    <text evidence="1">Belongs to the glycosyl hydrolase 13 family.</text>
</comment>
<dbReference type="Proteomes" id="UP000036367">
    <property type="component" value="Unassembled WGS sequence"/>
</dbReference>
<dbReference type="PATRIC" id="fig|595434.4.peg.101"/>
<comment type="caution">
    <text evidence="6">The sequence shown here is derived from an EMBL/GenBank/DDBJ whole genome shotgun (WGS) entry which is preliminary data.</text>
</comment>
<keyword evidence="3" id="KW-0326">Glycosidase</keyword>
<evidence type="ECO:0000313" key="7">
    <source>
        <dbReference type="Proteomes" id="UP000036367"/>
    </source>
</evidence>
<name>A0A0J1ER29_RHOIS</name>
<dbReference type="CDD" id="cd02856">
    <property type="entry name" value="E_set_GDE_Isoamylase_N"/>
    <property type="match status" value="1"/>
</dbReference>
<organism evidence="6 7">
    <name type="scientific">Rhodopirellula islandica</name>
    <dbReference type="NCBI Taxonomy" id="595434"/>
    <lineage>
        <taxon>Bacteria</taxon>
        <taxon>Pseudomonadati</taxon>
        <taxon>Planctomycetota</taxon>
        <taxon>Planctomycetia</taxon>
        <taxon>Pirellulales</taxon>
        <taxon>Pirellulaceae</taxon>
        <taxon>Rhodopirellula</taxon>
    </lineage>
</organism>
<dbReference type="CDD" id="cd11326">
    <property type="entry name" value="AmyAc_Glg_debranch"/>
    <property type="match status" value="1"/>
</dbReference>
<evidence type="ECO:0000256" key="1">
    <source>
        <dbReference type="ARBA" id="ARBA00008061"/>
    </source>
</evidence>
<evidence type="ECO:0000259" key="5">
    <source>
        <dbReference type="SMART" id="SM00642"/>
    </source>
</evidence>
<dbReference type="Gene3D" id="2.60.40.10">
    <property type="entry name" value="Immunoglobulins"/>
    <property type="match status" value="1"/>
</dbReference>
<dbReference type="InterPro" id="IPR013783">
    <property type="entry name" value="Ig-like_fold"/>
</dbReference>
<dbReference type="Gene3D" id="2.60.40.1180">
    <property type="entry name" value="Golgi alpha-mannosidase II"/>
    <property type="match status" value="1"/>
</dbReference>
<dbReference type="STRING" id="595434.RISK_000108"/>
<dbReference type="NCBIfam" id="TIGR02100">
    <property type="entry name" value="glgX_debranch"/>
    <property type="match status" value="1"/>
</dbReference>
<feature type="domain" description="Glycosyl hydrolase family 13 catalytic" evidence="5">
    <location>
        <begin position="216"/>
        <end position="623"/>
    </location>
</feature>
<dbReference type="Gene3D" id="3.20.20.80">
    <property type="entry name" value="Glycosidases"/>
    <property type="match status" value="1"/>
</dbReference>
<dbReference type="SUPFAM" id="SSF51011">
    <property type="entry name" value="Glycosyl hydrolase domain"/>
    <property type="match status" value="1"/>
</dbReference>
<dbReference type="SMART" id="SM00642">
    <property type="entry name" value="Aamy"/>
    <property type="match status" value="1"/>
</dbReference>
<dbReference type="GO" id="GO:0004135">
    <property type="term" value="F:amylo-alpha-1,6-glucosidase activity"/>
    <property type="evidence" value="ECO:0007669"/>
    <property type="project" value="InterPro"/>
</dbReference>
<dbReference type="Pfam" id="PF00128">
    <property type="entry name" value="Alpha-amylase"/>
    <property type="match status" value="1"/>
</dbReference>
<evidence type="ECO:0000256" key="3">
    <source>
        <dbReference type="ARBA" id="ARBA00023295"/>
    </source>
</evidence>
<gene>
    <name evidence="6" type="ORF">RISK_000108</name>
</gene>
<dbReference type="InterPro" id="IPR013780">
    <property type="entry name" value="Glyco_hydro_b"/>
</dbReference>
<dbReference type="InterPro" id="IPR006047">
    <property type="entry name" value="GH13_cat_dom"/>
</dbReference>
<evidence type="ECO:0000256" key="2">
    <source>
        <dbReference type="ARBA" id="ARBA00022801"/>
    </source>
</evidence>
<dbReference type="InterPro" id="IPR014756">
    <property type="entry name" value="Ig_E-set"/>
</dbReference>
<keyword evidence="7" id="KW-1185">Reference proteome</keyword>
<accession>A0A0J1ER29</accession>
<dbReference type="EMBL" id="LECT01000001">
    <property type="protein sequence ID" value="KLU07929.1"/>
    <property type="molecule type" value="Genomic_DNA"/>
</dbReference>
<dbReference type="InterPro" id="IPR044505">
    <property type="entry name" value="GlgX_Isoamylase_N_E_set"/>
</dbReference>
<feature type="region of interest" description="Disordered" evidence="4">
    <location>
        <begin position="519"/>
        <end position="543"/>
    </location>
</feature>
<dbReference type="SUPFAM" id="SSF51445">
    <property type="entry name" value="(Trans)glycosidases"/>
    <property type="match status" value="1"/>
</dbReference>
<keyword evidence="2" id="KW-0378">Hydrolase</keyword>
<dbReference type="InterPro" id="IPR017853">
    <property type="entry name" value="GH"/>
</dbReference>
<proteinExistence type="inferred from homology"/>